<protein>
    <submittedName>
        <fullName evidence="7">DnaJ (Hsp40) homolog, subfamily C, member 24</fullName>
    </submittedName>
</protein>
<dbReference type="PANTHER" id="PTHR45255">
    <property type="entry name" value="DNAJ HOMOLOG SUBFAMILY C MEMBER 24"/>
    <property type="match status" value="1"/>
</dbReference>
<dbReference type="SUPFAM" id="SSF144217">
    <property type="entry name" value="CSL zinc finger"/>
    <property type="match status" value="1"/>
</dbReference>
<dbReference type="SUPFAM" id="SSF46565">
    <property type="entry name" value="Chaperone J-domain"/>
    <property type="match status" value="1"/>
</dbReference>
<dbReference type="Gene3D" id="3.10.660.10">
    <property type="entry name" value="DPH Zinc finger"/>
    <property type="match status" value="1"/>
</dbReference>
<proteinExistence type="inferred from homology"/>
<dbReference type="CDD" id="cd06257">
    <property type="entry name" value="DnaJ"/>
    <property type="match status" value="1"/>
</dbReference>
<keyword evidence="3" id="KW-0862">Zinc</keyword>
<dbReference type="PROSITE" id="PS51074">
    <property type="entry name" value="DPH_MB"/>
    <property type="match status" value="1"/>
</dbReference>
<dbReference type="InterPro" id="IPR036869">
    <property type="entry name" value="J_dom_sf"/>
</dbReference>
<name>A0A8C7L976_ONCKI</name>
<dbReference type="GO" id="GO:0001671">
    <property type="term" value="F:ATPase activator activity"/>
    <property type="evidence" value="ECO:0007669"/>
    <property type="project" value="TreeGrafter"/>
</dbReference>
<dbReference type="InterPro" id="IPR036671">
    <property type="entry name" value="DPH_MB_sf"/>
</dbReference>
<dbReference type="GeneTree" id="ENSGT00390000005430"/>
<reference evidence="7" key="1">
    <citation type="submission" date="2025-08" db="UniProtKB">
        <authorList>
            <consortium name="Ensembl"/>
        </authorList>
    </citation>
    <scope>IDENTIFICATION</scope>
</reference>
<reference evidence="7" key="2">
    <citation type="submission" date="2025-09" db="UniProtKB">
        <authorList>
            <consortium name="Ensembl"/>
        </authorList>
    </citation>
    <scope>IDENTIFICATION</scope>
</reference>
<dbReference type="Proteomes" id="UP000694557">
    <property type="component" value="Unassembled WGS sequence"/>
</dbReference>
<evidence type="ECO:0000256" key="2">
    <source>
        <dbReference type="ARBA" id="ARBA00022723"/>
    </source>
</evidence>
<evidence type="ECO:0000256" key="4">
    <source>
        <dbReference type="ARBA" id="ARBA00023004"/>
    </source>
</evidence>
<sequence>WDPSILMLINGWHNADIAIPPPPPERNNNKTQKRARVYHPDKQGPDVSVTKAEEHLHRFIEVNQAWKILSNKETNSGELNQSWPVDARVSLDDMTYDDDNEVYDYGCCCGGQFSIGKEAGDEKAIVRCDTCSLSIRSQEDKLTDWSRCCSLNPEELFDIKEVSNFSLRLHPLNTCPHFNRVFIWTTSRGFSGGQ</sequence>
<comment type="similarity">
    <text evidence="1">Belongs to the DPH4 family.</text>
</comment>
<keyword evidence="4" id="KW-0408">Iron</keyword>
<dbReference type="InterPro" id="IPR007872">
    <property type="entry name" value="DPH_MB_dom"/>
</dbReference>
<dbReference type="Pfam" id="PF05207">
    <property type="entry name" value="Zn_ribbon_CSL"/>
    <property type="match status" value="1"/>
</dbReference>
<dbReference type="AlphaFoldDB" id="A0A8C7L976"/>
<keyword evidence="2" id="KW-0479">Metal-binding</keyword>
<dbReference type="InterPro" id="IPR001623">
    <property type="entry name" value="DnaJ_domain"/>
</dbReference>
<feature type="region of interest" description="Disordered" evidence="5">
    <location>
        <begin position="17"/>
        <end position="46"/>
    </location>
</feature>
<evidence type="ECO:0000256" key="1">
    <source>
        <dbReference type="ARBA" id="ARBA00006169"/>
    </source>
</evidence>
<accession>A0A8C7L976</accession>
<evidence type="ECO:0000259" key="6">
    <source>
        <dbReference type="PROSITE" id="PS51074"/>
    </source>
</evidence>
<evidence type="ECO:0000313" key="7">
    <source>
        <dbReference type="Ensembl" id="ENSOKIP00005112641.1"/>
    </source>
</evidence>
<feature type="domain" description="DPH-type MB" evidence="6">
    <location>
        <begin position="85"/>
        <end position="140"/>
    </location>
</feature>
<dbReference type="PANTHER" id="PTHR45255:SF1">
    <property type="entry name" value="DNAJ HOMOLOG SUBFAMILY C MEMBER 24"/>
    <property type="match status" value="1"/>
</dbReference>
<dbReference type="Ensembl" id="ENSOKIT00005120578.1">
    <property type="protein sequence ID" value="ENSOKIP00005112641.1"/>
    <property type="gene ID" value="ENSOKIG00005049040.1"/>
</dbReference>
<keyword evidence="8" id="KW-1185">Reference proteome</keyword>
<organism evidence="7 8">
    <name type="scientific">Oncorhynchus kisutch</name>
    <name type="common">Coho salmon</name>
    <name type="synonym">Salmo kisutch</name>
    <dbReference type="NCBI Taxonomy" id="8019"/>
    <lineage>
        <taxon>Eukaryota</taxon>
        <taxon>Metazoa</taxon>
        <taxon>Chordata</taxon>
        <taxon>Craniata</taxon>
        <taxon>Vertebrata</taxon>
        <taxon>Euteleostomi</taxon>
        <taxon>Actinopterygii</taxon>
        <taxon>Neopterygii</taxon>
        <taxon>Teleostei</taxon>
        <taxon>Protacanthopterygii</taxon>
        <taxon>Salmoniformes</taxon>
        <taxon>Salmonidae</taxon>
        <taxon>Salmoninae</taxon>
        <taxon>Oncorhynchus</taxon>
    </lineage>
</organism>
<evidence type="ECO:0000256" key="3">
    <source>
        <dbReference type="ARBA" id="ARBA00022833"/>
    </source>
</evidence>
<dbReference type="Gene3D" id="1.10.287.110">
    <property type="entry name" value="DnaJ domain"/>
    <property type="match status" value="1"/>
</dbReference>
<evidence type="ECO:0000256" key="5">
    <source>
        <dbReference type="SAM" id="MobiDB-lite"/>
    </source>
</evidence>
<evidence type="ECO:0000313" key="8">
    <source>
        <dbReference type="Proteomes" id="UP000694557"/>
    </source>
</evidence>
<dbReference type="GO" id="GO:0008198">
    <property type="term" value="F:ferrous iron binding"/>
    <property type="evidence" value="ECO:0007669"/>
    <property type="project" value="TreeGrafter"/>
</dbReference>